<evidence type="ECO:0000259" key="3">
    <source>
        <dbReference type="PROSITE" id="PS51459"/>
    </source>
</evidence>
<evidence type="ECO:0000313" key="5">
    <source>
        <dbReference type="Proteomes" id="UP000176501"/>
    </source>
</evidence>
<dbReference type="GO" id="GO:0005524">
    <property type="term" value="F:ATP binding"/>
    <property type="evidence" value="ECO:0007669"/>
    <property type="project" value="UniProtKB-KW"/>
</dbReference>
<dbReference type="InterPro" id="IPR036597">
    <property type="entry name" value="Fido-like_dom_sf"/>
</dbReference>
<dbReference type="SUPFAM" id="SSF140931">
    <property type="entry name" value="Fic-like"/>
    <property type="match status" value="1"/>
</dbReference>
<evidence type="ECO:0000256" key="2">
    <source>
        <dbReference type="PIRSR" id="PIRSR640198-2"/>
    </source>
</evidence>
<organism evidence="4 5">
    <name type="scientific">Candidatus Uhrbacteria bacterium RIFOXYB2_FULL_57_15</name>
    <dbReference type="NCBI Taxonomy" id="1802422"/>
    <lineage>
        <taxon>Bacteria</taxon>
        <taxon>Candidatus Uhriibacteriota</taxon>
    </lineage>
</organism>
<keyword evidence="2" id="KW-0547">Nucleotide-binding</keyword>
<proteinExistence type="predicted"/>
<dbReference type="EMBL" id="MGFE01000017">
    <property type="protein sequence ID" value="OGL98631.1"/>
    <property type="molecule type" value="Genomic_DNA"/>
</dbReference>
<gene>
    <name evidence="4" type="ORF">A2304_02915</name>
</gene>
<name>A0A1F7W757_9BACT</name>
<dbReference type="PANTHER" id="PTHR13504:SF38">
    <property type="entry name" value="FIDO DOMAIN-CONTAINING PROTEIN"/>
    <property type="match status" value="1"/>
</dbReference>
<dbReference type="SUPFAM" id="SSF46785">
    <property type="entry name" value="Winged helix' DNA-binding domain"/>
    <property type="match status" value="1"/>
</dbReference>
<dbReference type="Gene3D" id="1.10.10.10">
    <property type="entry name" value="Winged helix-like DNA-binding domain superfamily/Winged helix DNA-binding domain"/>
    <property type="match status" value="1"/>
</dbReference>
<dbReference type="Proteomes" id="UP000176501">
    <property type="component" value="Unassembled WGS sequence"/>
</dbReference>
<keyword evidence="2" id="KW-0067">ATP-binding</keyword>
<dbReference type="AlphaFoldDB" id="A0A1F7W757"/>
<dbReference type="InterPro" id="IPR040198">
    <property type="entry name" value="Fido_containing"/>
</dbReference>
<evidence type="ECO:0000256" key="1">
    <source>
        <dbReference type="PIRSR" id="PIRSR640198-1"/>
    </source>
</evidence>
<feature type="binding site" evidence="2">
    <location>
        <begin position="241"/>
        <end position="242"/>
    </location>
    <ligand>
        <name>ATP</name>
        <dbReference type="ChEBI" id="CHEBI:30616"/>
    </ligand>
</feature>
<dbReference type="PROSITE" id="PS51459">
    <property type="entry name" value="FIDO"/>
    <property type="match status" value="1"/>
</dbReference>
<dbReference type="InterPro" id="IPR011991">
    <property type="entry name" value="ArsR-like_HTH"/>
</dbReference>
<dbReference type="Gene3D" id="1.10.3290.10">
    <property type="entry name" value="Fido-like domain"/>
    <property type="match status" value="1"/>
</dbReference>
<dbReference type="InterPro" id="IPR003812">
    <property type="entry name" value="Fido"/>
</dbReference>
<evidence type="ECO:0000313" key="4">
    <source>
        <dbReference type="EMBL" id="OGL98631.1"/>
    </source>
</evidence>
<protein>
    <recommendedName>
        <fullName evidence="3">Fido domain-containing protein</fullName>
    </recommendedName>
</protein>
<accession>A0A1F7W757</accession>
<comment type="caution">
    <text evidence="4">The sequence shown here is derived from an EMBL/GenBank/DDBJ whole genome shotgun (WGS) entry which is preliminary data.</text>
</comment>
<feature type="binding site" evidence="2">
    <location>
        <begin position="203"/>
        <end position="210"/>
    </location>
    <ligand>
        <name>ATP</name>
        <dbReference type="ChEBI" id="CHEBI:30616"/>
    </ligand>
</feature>
<dbReference type="Pfam" id="PF02661">
    <property type="entry name" value="Fic"/>
    <property type="match status" value="1"/>
</dbReference>
<reference evidence="4 5" key="1">
    <citation type="journal article" date="2016" name="Nat. Commun.">
        <title>Thousands of microbial genomes shed light on interconnected biogeochemical processes in an aquifer system.</title>
        <authorList>
            <person name="Anantharaman K."/>
            <person name="Brown C.T."/>
            <person name="Hug L.A."/>
            <person name="Sharon I."/>
            <person name="Castelle C.J."/>
            <person name="Probst A.J."/>
            <person name="Thomas B.C."/>
            <person name="Singh A."/>
            <person name="Wilkins M.J."/>
            <person name="Karaoz U."/>
            <person name="Brodie E.L."/>
            <person name="Williams K.H."/>
            <person name="Hubbard S.S."/>
            <person name="Banfield J.F."/>
        </authorList>
    </citation>
    <scope>NUCLEOTIDE SEQUENCE [LARGE SCALE GENOMIC DNA]</scope>
</reference>
<sequence length="350" mass="40016">MDPRSNRIVNIPESVWSLINQIDHLKGQWIGGAKLNPQALGRLKRSVLVTSTGASTRIEGSKLSDEDVEKFVRGLSLQKFTDRDKQEVQGYFELLENIFTSWKHIPFTEGVIKQLHRELLKYADKDERHRGEYKKMENSVEAFDESGKSVGIIFKTTPAYLTPKRMAELVEWAAYALKHEGHHPLLIIGSFLVEFLAIHPFQDGNGRLSRILTNLLLLKAGYEYVPYVSHEKLVEDNKADYYIALRKAQAMLGTERGNIVPWLEFFLNVLLEQARQAIELLSHENIEKILSPKQLAVWRYIETVDEATPGEIAKAAEVARPTVSQALDALLRLKKIERLGQGRTTRYRKI</sequence>
<feature type="active site" evidence="1">
    <location>
        <position position="199"/>
    </location>
</feature>
<feature type="domain" description="Fido" evidence="3">
    <location>
        <begin position="107"/>
        <end position="268"/>
    </location>
</feature>
<dbReference type="InterPro" id="IPR036390">
    <property type="entry name" value="WH_DNA-bd_sf"/>
</dbReference>
<dbReference type="CDD" id="cd00090">
    <property type="entry name" value="HTH_ARSR"/>
    <property type="match status" value="1"/>
</dbReference>
<dbReference type="PANTHER" id="PTHR13504">
    <property type="entry name" value="FIDO DOMAIN-CONTAINING PROTEIN DDB_G0283145"/>
    <property type="match status" value="1"/>
</dbReference>
<dbReference type="InterPro" id="IPR036388">
    <property type="entry name" value="WH-like_DNA-bd_sf"/>
</dbReference>